<keyword evidence="1" id="KW-0175">Coiled coil</keyword>
<feature type="coiled-coil region" evidence="1">
    <location>
        <begin position="841"/>
        <end position="927"/>
    </location>
</feature>
<dbReference type="InterPro" id="IPR011029">
    <property type="entry name" value="DEATH-like_dom_sf"/>
</dbReference>
<proteinExistence type="predicted"/>
<gene>
    <name evidence="4" type="ORF">PEVE_00007201</name>
</gene>
<name>A0ABN8LTM4_9CNID</name>
<comment type="caution">
    <text evidence="4">The sequence shown here is derived from an EMBL/GenBank/DDBJ whole genome shotgun (WGS) entry which is preliminary data.</text>
</comment>
<dbReference type="PANTHER" id="PTHR15034">
    <property type="entry name" value="DEATH DOMAIN-CONTAINING PROTEIN CRADD"/>
    <property type="match status" value="1"/>
</dbReference>
<dbReference type="Gene3D" id="1.10.533.10">
    <property type="entry name" value="Death Domain, Fas"/>
    <property type="match status" value="2"/>
</dbReference>
<feature type="domain" description="CARD" evidence="3">
    <location>
        <begin position="4"/>
        <end position="95"/>
    </location>
</feature>
<feature type="region of interest" description="Disordered" evidence="2">
    <location>
        <begin position="450"/>
        <end position="470"/>
    </location>
</feature>
<dbReference type="InterPro" id="IPR001315">
    <property type="entry name" value="CARD"/>
</dbReference>
<feature type="coiled-coil region" evidence="1">
    <location>
        <begin position="966"/>
        <end position="1088"/>
    </location>
</feature>
<evidence type="ECO:0000259" key="3">
    <source>
        <dbReference type="PROSITE" id="PS50209"/>
    </source>
</evidence>
<feature type="region of interest" description="Disordered" evidence="2">
    <location>
        <begin position="515"/>
        <end position="548"/>
    </location>
</feature>
<feature type="region of interest" description="Disordered" evidence="2">
    <location>
        <begin position="1277"/>
        <end position="1346"/>
    </location>
</feature>
<feature type="coiled-coil region" evidence="1">
    <location>
        <begin position="753"/>
        <end position="815"/>
    </location>
</feature>
<feature type="coiled-coil region" evidence="1">
    <location>
        <begin position="202"/>
        <end position="379"/>
    </location>
</feature>
<evidence type="ECO:0000313" key="4">
    <source>
        <dbReference type="EMBL" id="CAH3020441.1"/>
    </source>
</evidence>
<protein>
    <recommendedName>
        <fullName evidence="3">CARD domain-containing protein</fullName>
    </recommendedName>
</protein>
<feature type="compositionally biased region" description="Basic and acidic residues" evidence="2">
    <location>
        <begin position="1280"/>
        <end position="1290"/>
    </location>
</feature>
<sequence>MEMGELTFEEVLETNRVEIVQRLQLDRTFLFDYLRSKNVFDFGDCDLVQAEKTREQKAAKFLDVLTTKGEEGYYHFVDALQLLNPSLYEKITGEKATARPNGYIPDLDIMSNHLKRTMADLQDMTIRYEEVLKQKEQMEKKLSRTSCDLLEKNRLIDELERRYFDTEAMLMESHSSAKKVVEGAAQHCQLQDREMLERTHFIIALQMKLLTTKEEVDTLREKLEESNKEREDLRNRFAQISKNYDNQRRESIKLTEKLEIQKDNIQRAEEIKVKYRQLQFTNQKLQEEKEEALKELEDLKHWTEALKARYDIVEEDRKQTQETHESTVADFSELRDKADELELRLTISVREKEELRKRCKDYEQTANTYREQRDLFEKTWKETSLEREQFRKERDDLTTRFAEVIQSRDEAIDRQMEYTRQFEQKLKKTTEELDEVKERLYQTEIEMEESRKVKLQRNPSDLKHGKNLHLDSEKALEAKLDGSVEDDDGDSIHSSEESFDWRTRRTTTDIIDSVKKRVATSNSQASRGGGDSVEEASSPPAQNEKGLSLDEQLDSMIPERRSLSPAAQKSFSLNRNRSLFKSCPTYNTLECMFGASVCNTTPFYTDSSSSLYASFRSTQNFVMSLDELDESFTDILTKHRLLIVQNLQVDRTFLFDYLISKKTFDKTDYELIQAEKTSESKAGRFLDILAMKGESAFCHFLDVLQVVNPNLYEMMTGESATKRVNPIFSEIKSQITFGGGSSFLDVEILSNFVKRQSEELQDLAFRLDQVLKENNELRRRLDDSLSEQGRKQKKIEALEKQVSDTQEALASEARSSASKDGENLLQRFEVIQREGRTNQFIIQLQMRLLTAHEENETLRKQLEDARASNTFKKRETTKLSQQLKSQSAELKSYEGLKQKLREVQFENGKLRCELQEKEDEVLELTKVKHWTEALTARYDLIVAEKEKALKNQEVIESKCTSQQDDISDLMMKLNLKEKDIEELQRSNKEAEDNSRIYREARDFYCKAITETALELEEVRKEKEDAAHRYNKMLESKESSICQQAEYLRQFEKKYEETKEELRAVKLSLAQERKDNEELRKRISNLELELKQKEPISQPYLEDKDDEDESPTQDSCDGSEKGETDHDVGSFIDWKNIKERPNKDIVGSIIRRIEEPYQQTKVTQEKAISKSISLDERLASILPEFDSLPPDTKKGLSIDRNRMKQSLSYELLATMVPRVTAVGASSFPEALSAAISRSHDSNYEIGLSRNHFPGRRIGFRKMSDPVGVEYFSLQLQNPNVPERDQEKKEAEGDLAGDEIETFEDKKEEGQHGFRSRTQAIRLRTGERRRRRTEPALFTQGNEYLPSP</sequence>
<feature type="coiled-coil region" evidence="1">
    <location>
        <begin position="121"/>
        <end position="162"/>
    </location>
</feature>
<keyword evidence="5" id="KW-1185">Reference proteome</keyword>
<feature type="compositionally biased region" description="Basic and acidic residues" evidence="2">
    <location>
        <begin position="1301"/>
        <end position="1310"/>
    </location>
</feature>
<dbReference type="PROSITE" id="PS50209">
    <property type="entry name" value="CARD"/>
    <property type="match status" value="2"/>
</dbReference>
<feature type="compositionally biased region" description="Acidic residues" evidence="2">
    <location>
        <begin position="1291"/>
        <end position="1300"/>
    </location>
</feature>
<feature type="region of interest" description="Disordered" evidence="2">
    <location>
        <begin position="1093"/>
        <end position="1127"/>
    </location>
</feature>
<dbReference type="PANTHER" id="PTHR15034:SF5">
    <property type="entry name" value="DEATH DOMAIN-CONTAINING PROTEIN CRADD"/>
    <property type="match status" value="1"/>
</dbReference>
<dbReference type="Proteomes" id="UP001159427">
    <property type="component" value="Unassembled WGS sequence"/>
</dbReference>
<feature type="domain" description="CARD" evidence="3">
    <location>
        <begin position="628"/>
        <end position="719"/>
    </location>
</feature>
<feature type="compositionally biased region" description="Basic and acidic residues" evidence="2">
    <location>
        <begin position="1117"/>
        <end position="1127"/>
    </location>
</feature>
<feature type="compositionally biased region" description="Basic and acidic residues" evidence="2">
    <location>
        <begin position="460"/>
        <end position="470"/>
    </location>
</feature>
<dbReference type="EMBL" id="CALNXI010000148">
    <property type="protein sequence ID" value="CAH3020441.1"/>
    <property type="molecule type" value="Genomic_DNA"/>
</dbReference>
<evidence type="ECO:0000256" key="1">
    <source>
        <dbReference type="SAM" id="Coils"/>
    </source>
</evidence>
<dbReference type="Pfam" id="PF00619">
    <property type="entry name" value="CARD"/>
    <property type="match status" value="2"/>
</dbReference>
<evidence type="ECO:0000313" key="5">
    <source>
        <dbReference type="Proteomes" id="UP001159427"/>
    </source>
</evidence>
<accession>A0ABN8LTM4</accession>
<dbReference type="CDD" id="cd01671">
    <property type="entry name" value="CARD"/>
    <property type="match status" value="2"/>
</dbReference>
<dbReference type="SMART" id="SM00114">
    <property type="entry name" value="CARD"/>
    <property type="match status" value="2"/>
</dbReference>
<organism evidence="4 5">
    <name type="scientific">Porites evermanni</name>
    <dbReference type="NCBI Taxonomy" id="104178"/>
    <lineage>
        <taxon>Eukaryota</taxon>
        <taxon>Metazoa</taxon>
        <taxon>Cnidaria</taxon>
        <taxon>Anthozoa</taxon>
        <taxon>Hexacorallia</taxon>
        <taxon>Scleractinia</taxon>
        <taxon>Fungiina</taxon>
        <taxon>Poritidae</taxon>
        <taxon>Porites</taxon>
    </lineage>
</organism>
<dbReference type="SUPFAM" id="SSF47986">
    <property type="entry name" value="DEATH domain"/>
    <property type="match status" value="2"/>
</dbReference>
<reference evidence="4 5" key="1">
    <citation type="submission" date="2022-05" db="EMBL/GenBank/DDBJ databases">
        <authorList>
            <consortium name="Genoscope - CEA"/>
            <person name="William W."/>
        </authorList>
    </citation>
    <scope>NUCLEOTIDE SEQUENCE [LARGE SCALE GENOMIC DNA]</scope>
</reference>
<dbReference type="InterPro" id="IPR037939">
    <property type="entry name" value="CRADD"/>
</dbReference>
<evidence type="ECO:0000256" key="2">
    <source>
        <dbReference type="SAM" id="MobiDB-lite"/>
    </source>
</evidence>